<evidence type="ECO:0000256" key="3">
    <source>
        <dbReference type="ARBA" id="ARBA00012154"/>
    </source>
</evidence>
<dbReference type="SUPFAM" id="SSF52540">
    <property type="entry name" value="P-loop containing nucleoside triphosphate hydrolases"/>
    <property type="match status" value="1"/>
</dbReference>
<comment type="similarity">
    <text evidence="2 11">Belongs to the shikimate kinase family.</text>
</comment>
<dbReference type="InterPro" id="IPR027417">
    <property type="entry name" value="P-loop_NTPase"/>
</dbReference>
<feature type="region of interest" description="Disordered" evidence="12">
    <location>
        <begin position="1"/>
        <end position="24"/>
    </location>
</feature>
<keyword evidence="4 11" id="KW-0028">Amino-acid biosynthesis</keyword>
<dbReference type="EC" id="2.7.1.71" evidence="3 11"/>
<sequence>MFPAARSNRPVSKTPRAVLVGPPGAGKSTIGRRLARALDVPMFDTDVAIELETGRTIAEIFATDGEPEFRKIEEAVVRRAVLEQQGIVSLGGGAILSRATRRLLKGRTVVYLEISVAEGLRRTGANKSRPLLNGPDPGAKYRELMRRRRPLYREVATIRVRTDGRSPGRVVKQILAKMNVPDNSDPHTESEQNT</sequence>
<evidence type="ECO:0000256" key="4">
    <source>
        <dbReference type="ARBA" id="ARBA00022605"/>
    </source>
</evidence>
<keyword evidence="6 11" id="KW-0547">Nucleotide-binding</keyword>
<evidence type="ECO:0000256" key="12">
    <source>
        <dbReference type="SAM" id="MobiDB-lite"/>
    </source>
</evidence>
<evidence type="ECO:0000313" key="14">
    <source>
        <dbReference type="Proteomes" id="UP000535543"/>
    </source>
</evidence>
<name>A0A848K4I3_9NOCA</name>
<dbReference type="PRINTS" id="PR01100">
    <property type="entry name" value="SHIKIMTKNASE"/>
</dbReference>
<feature type="binding site" evidence="11">
    <location>
        <position position="28"/>
    </location>
    <ligand>
        <name>Mg(2+)</name>
        <dbReference type="ChEBI" id="CHEBI:18420"/>
    </ligand>
</feature>
<comment type="catalytic activity">
    <reaction evidence="10 11">
        <text>shikimate + ATP = 3-phosphoshikimate + ADP + H(+)</text>
        <dbReference type="Rhea" id="RHEA:13121"/>
        <dbReference type="ChEBI" id="CHEBI:15378"/>
        <dbReference type="ChEBI" id="CHEBI:30616"/>
        <dbReference type="ChEBI" id="CHEBI:36208"/>
        <dbReference type="ChEBI" id="CHEBI:145989"/>
        <dbReference type="ChEBI" id="CHEBI:456216"/>
        <dbReference type="EC" id="2.7.1.71"/>
    </reaction>
</comment>
<evidence type="ECO:0000256" key="5">
    <source>
        <dbReference type="ARBA" id="ARBA00022679"/>
    </source>
</evidence>
<dbReference type="PANTHER" id="PTHR21087">
    <property type="entry name" value="SHIKIMATE KINASE"/>
    <property type="match status" value="1"/>
</dbReference>
<keyword evidence="9 11" id="KW-0057">Aromatic amino acid biosynthesis</keyword>
<dbReference type="EMBL" id="VCQU01000001">
    <property type="protein sequence ID" value="NMN93593.1"/>
    <property type="molecule type" value="Genomic_DNA"/>
</dbReference>
<comment type="function">
    <text evidence="11">Catalyzes the specific phosphorylation of the 3-hydroxyl group of shikimic acid using ATP as a cosubstrate.</text>
</comment>
<dbReference type="InterPro" id="IPR023000">
    <property type="entry name" value="Shikimate_kinase_CS"/>
</dbReference>
<dbReference type="CDD" id="cd00464">
    <property type="entry name" value="SK"/>
    <property type="match status" value="1"/>
</dbReference>
<feature type="binding site" evidence="11">
    <location>
        <position position="46"/>
    </location>
    <ligand>
        <name>substrate</name>
    </ligand>
</feature>
<comment type="caution">
    <text evidence="13">The sequence shown here is derived from an EMBL/GenBank/DDBJ whole genome shotgun (WGS) entry which is preliminary data.</text>
</comment>
<dbReference type="GO" id="GO:0005524">
    <property type="term" value="F:ATP binding"/>
    <property type="evidence" value="ECO:0007669"/>
    <property type="project" value="UniProtKB-UniRule"/>
</dbReference>
<dbReference type="InterPro" id="IPR000623">
    <property type="entry name" value="Shikimate_kinase/TSH1"/>
</dbReference>
<dbReference type="GO" id="GO:0004765">
    <property type="term" value="F:shikimate kinase activity"/>
    <property type="evidence" value="ECO:0007669"/>
    <property type="project" value="UniProtKB-UniRule"/>
</dbReference>
<keyword evidence="11" id="KW-0963">Cytoplasm</keyword>
<feature type="binding site" evidence="11">
    <location>
        <position position="129"/>
    </location>
    <ligand>
        <name>ATP</name>
        <dbReference type="ChEBI" id="CHEBI:30616"/>
    </ligand>
</feature>
<evidence type="ECO:0000256" key="8">
    <source>
        <dbReference type="ARBA" id="ARBA00022840"/>
    </source>
</evidence>
<proteinExistence type="inferred from homology"/>
<reference evidence="13 14" key="1">
    <citation type="submission" date="2019-05" db="EMBL/GenBank/DDBJ databases">
        <authorList>
            <person name="Lee S.D."/>
        </authorList>
    </citation>
    <scope>NUCLEOTIDE SEQUENCE [LARGE SCALE GENOMIC DNA]</scope>
    <source>
        <strain evidence="13 14">YC2-7</strain>
    </source>
</reference>
<evidence type="ECO:0000256" key="7">
    <source>
        <dbReference type="ARBA" id="ARBA00022777"/>
    </source>
</evidence>
<dbReference type="HAMAP" id="MF_00109">
    <property type="entry name" value="Shikimate_kinase"/>
    <property type="match status" value="1"/>
</dbReference>
<dbReference type="Gene3D" id="3.40.50.300">
    <property type="entry name" value="P-loop containing nucleotide triphosphate hydrolases"/>
    <property type="match status" value="1"/>
</dbReference>
<keyword evidence="8 11" id="KW-0067">ATP-binding</keyword>
<feature type="binding site" evidence="11">
    <location>
        <position position="92"/>
    </location>
    <ligand>
        <name>substrate</name>
    </ligand>
</feature>
<dbReference type="GO" id="GO:0000287">
    <property type="term" value="F:magnesium ion binding"/>
    <property type="evidence" value="ECO:0007669"/>
    <property type="project" value="UniProtKB-UniRule"/>
</dbReference>
<dbReference type="InterPro" id="IPR031322">
    <property type="entry name" value="Shikimate/glucono_kinase"/>
</dbReference>
<gene>
    <name evidence="11" type="primary">aroK</name>
    <name evidence="13" type="ORF">FGL95_00900</name>
</gene>
<dbReference type="GO" id="GO:0008652">
    <property type="term" value="P:amino acid biosynthetic process"/>
    <property type="evidence" value="ECO:0007669"/>
    <property type="project" value="UniProtKB-KW"/>
</dbReference>
<evidence type="ECO:0000313" key="13">
    <source>
        <dbReference type="EMBL" id="NMN93593.1"/>
    </source>
</evidence>
<feature type="binding site" evidence="11">
    <location>
        <position position="148"/>
    </location>
    <ligand>
        <name>substrate</name>
    </ligand>
</feature>
<evidence type="ECO:0000256" key="11">
    <source>
        <dbReference type="HAMAP-Rule" id="MF_00109"/>
    </source>
</evidence>
<dbReference type="PANTHER" id="PTHR21087:SF16">
    <property type="entry name" value="SHIKIMATE KINASE 1, CHLOROPLASTIC"/>
    <property type="match status" value="1"/>
</dbReference>
<dbReference type="GO" id="GO:0009423">
    <property type="term" value="P:chorismate biosynthetic process"/>
    <property type="evidence" value="ECO:0007669"/>
    <property type="project" value="UniProtKB-UniRule"/>
</dbReference>
<keyword evidence="5 11" id="KW-0808">Transferase</keyword>
<organism evidence="13 14">
    <name type="scientific">Antrihabitans stalactiti</name>
    <dbReference type="NCBI Taxonomy" id="2584121"/>
    <lineage>
        <taxon>Bacteria</taxon>
        <taxon>Bacillati</taxon>
        <taxon>Actinomycetota</taxon>
        <taxon>Actinomycetes</taxon>
        <taxon>Mycobacteriales</taxon>
        <taxon>Nocardiaceae</taxon>
        <taxon>Antrihabitans</taxon>
    </lineage>
</organism>
<dbReference type="RefSeq" id="WP_169585176.1">
    <property type="nucleotide sequence ID" value="NZ_VCQU01000001.1"/>
</dbReference>
<comment type="subcellular location">
    <subcellularLocation>
        <location evidence="11">Cytoplasm</location>
    </subcellularLocation>
</comment>
<keyword evidence="11" id="KW-0460">Magnesium</keyword>
<comment type="cofactor">
    <cofactor evidence="11">
        <name>Mg(2+)</name>
        <dbReference type="ChEBI" id="CHEBI:18420"/>
    </cofactor>
    <text evidence="11">Binds 1 Mg(2+) ion per subunit.</text>
</comment>
<comment type="pathway">
    <text evidence="1 11">Metabolic intermediate biosynthesis; chorismate biosynthesis; chorismate from D-erythrose 4-phosphate and phosphoenolpyruvate: step 5/7.</text>
</comment>
<accession>A0A848K4I3</accession>
<evidence type="ECO:0000256" key="9">
    <source>
        <dbReference type="ARBA" id="ARBA00023141"/>
    </source>
</evidence>
<dbReference type="GO" id="GO:0009073">
    <property type="term" value="P:aromatic amino acid family biosynthetic process"/>
    <property type="evidence" value="ECO:0007669"/>
    <property type="project" value="UniProtKB-KW"/>
</dbReference>
<protein>
    <recommendedName>
        <fullName evidence="3 11">Shikimate kinase</fullName>
        <shortName evidence="11">SK</shortName>
        <ecNumber evidence="3 11">2.7.1.71</ecNumber>
    </recommendedName>
</protein>
<feature type="binding site" evidence="11">
    <location>
        <position position="70"/>
    </location>
    <ligand>
        <name>substrate</name>
    </ligand>
</feature>
<feature type="binding site" evidence="11">
    <location>
        <begin position="24"/>
        <end position="29"/>
    </location>
    <ligand>
        <name>ATP</name>
        <dbReference type="ChEBI" id="CHEBI:30616"/>
    </ligand>
</feature>
<reference evidence="13 14" key="2">
    <citation type="submission" date="2020-06" db="EMBL/GenBank/DDBJ databases">
        <title>Antribacter stalactiti gen. nov., sp. nov., a new member of the family Nacardiaceae isolated from a cave.</title>
        <authorList>
            <person name="Kim I.S."/>
        </authorList>
    </citation>
    <scope>NUCLEOTIDE SEQUENCE [LARGE SCALE GENOMIC DNA]</scope>
    <source>
        <strain evidence="13 14">YC2-7</strain>
    </source>
</reference>
<keyword evidence="7 11" id="KW-0418">Kinase</keyword>
<comment type="subunit">
    <text evidence="11">Monomer.</text>
</comment>
<feature type="binding site" evidence="11">
    <location>
        <position position="165"/>
    </location>
    <ligand>
        <name>ATP</name>
        <dbReference type="ChEBI" id="CHEBI:30616"/>
    </ligand>
</feature>
<evidence type="ECO:0000256" key="2">
    <source>
        <dbReference type="ARBA" id="ARBA00006997"/>
    </source>
</evidence>
<keyword evidence="14" id="KW-1185">Reference proteome</keyword>
<keyword evidence="11" id="KW-0479">Metal-binding</keyword>
<dbReference type="AlphaFoldDB" id="A0A848K4I3"/>
<dbReference type="GO" id="GO:0005829">
    <property type="term" value="C:cytosol"/>
    <property type="evidence" value="ECO:0007669"/>
    <property type="project" value="TreeGrafter"/>
</dbReference>
<evidence type="ECO:0000256" key="6">
    <source>
        <dbReference type="ARBA" id="ARBA00022741"/>
    </source>
</evidence>
<evidence type="ECO:0000256" key="1">
    <source>
        <dbReference type="ARBA" id="ARBA00004842"/>
    </source>
</evidence>
<dbReference type="UniPathway" id="UPA00053">
    <property type="reaction ID" value="UER00088"/>
</dbReference>
<dbReference type="Pfam" id="PF01202">
    <property type="entry name" value="SKI"/>
    <property type="match status" value="1"/>
</dbReference>
<evidence type="ECO:0000256" key="10">
    <source>
        <dbReference type="ARBA" id="ARBA00048567"/>
    </source>
</evidence>
<dbReference type="PROSITE" id="PS01128">
    <property type="entry name" value="SHIKIMATE_KINASE"/>
    <property type="match status" value="1"/>
</dbReference>
<dbReference type="Proteomes" id="UP000535543">
    <property type="component" value="Unassembled WGS sequence"/>
</dbReference>